<organism evidence="1">
    <name type="scientific">Arundo donax</name>
    <name type="common">Giant reed</name>
    <name type="synonym">Donax arundinaceus</name>
    <dbReference type="NCBI Taxonomy" id="35708"/>
    <lineage>
        <taxon>Eukaryota</taxon>
        <taxon>Viridiplantae</taxon>
        <taxon>Streptophyta</taxon>
        <taxon>Embryophyta</taxon>
        <taxon>Tracheophyta</taxon>
        <taxon>Spermatophyta</taxon>
        <taxon>Magnoliopsida</taxon>
        <taxon>Liliopsida</taxon>
        <taxon>Poales</taxon>
        <taxon>Poaceae</taxon>
        <taxon>PACMAD clade</taxon>
        <taxon>Arundinoideae</taxon>
        <taxon>Arundineae</taxon>
        <taxon>Arundo</taxon>
    </lineage>
</organism>
<evidence type="ECO:0000313" key="1">
    <source>
        <dbReference type="EMBL" id="JAE10182.1"/>
    </source>
</evidence>
<reference evidence="1" key="2">
    <citation type="journal article" date="2015" name="Data Brief">
        <title>Shoot transcriptome of the giant reed, Arundo donax.</title>
        <authorList>
            <person name="Barrero R.A."/>
            <person name="Guerrero F.D."/>
            <person name="Moolhuijzen P."/>
            <person name="Goolsby J.A."/>
            <person name="Tidwell J."/>
            <person name="Bellgard S.E."/>
            <person name="Bellgard M.I."/>
        </authorList>
    </citation>
    <scope>NUCLEOTIDE SEQUENCE</scope>
    <source>
        <tissue evidence="1">Shoot tissue taken approximately 20 cm above the soil surface</tissue>
    </source>
</reference>
<dbReference type="AlphaFoldDB" id="A0A0A9FCX4"/>
<reference evidence="1" key="1">
    <citation type="submission" date="2014-09" db="EMBL/GenBank/DDBJ databases">
        <authorList>
            <person name="Magalhaes I.L.F."/>
            <person name="Oliveira U."/>
            <person name="Santos F.R."/>
            <person name="Vidigal T.H.D.A."/>
            <person name="Brescovit A.D."/>
            <person name="Santos A.J."/>
        </authorList>
    </citation>
    <scope>NUCLEOTIDE SEQUENCE</scope>
    <source>
        <tissue evidence="1">Shoot tissue taken approximately 20 cm above the soil surface</tissue>
    </source>
</reference>
<dbReference type="EMBL" id="GBRH01187714">
    <property type="protein sequence ID" value="JAE10182.1"/>
    <property type="molecule type" value="Transcribed_RNA"/>
</dbReference>
<sequence length="44" mass="4756">MTGRFDAVGCKLASRCCSSMNTCACCDRCCVPRFFPIGVFKNVG</sequence>
<proteinExistence type="predicted"/>
<protein>
    <submittedName>
        <fullName evidence="1">Uncharacterized protein</fullName>
    </submittedName>
</protein>
<accession>A0A0A9FCX4</accession>
<name>A0A0A9FCX4_ARUDO</name>